<dbReference type="PANTHER" id="PTHR11748">
    <property type="entry name" value="D-LACTATE DEHYDROGENASE"/>
    <property type="match status" value="1"/>
</dbReference>
<organism evidence="4 5">
    <name type="scientific">Armatimonas rosea</name>
    <dbReference type="NCBI Taxonomy" id="685828"/>
    <lineage>
        <taxon>Bacteria</taxon>
        <taxon>Bacillati</taxon>
        <taxon>Armatimonadota</taxon>
        <taxon>Armatimonadia</taxon>
        <taxon>Armatimonadales</taxon>
        <taxon>Armatimonadaceae</taxon>
        <taxon>Armatimonas</taxon>
    </lineage>
</organism>
<dbReference type="InterPro" id="IPR016166">
    <property type="entry name" value="FAD-bd_PCMH"/>
</dbReference>
<accession>A0A7W9SNM6</accession>
<evidence type="ECO:0000256" key="2">
    <source>
        <dbReference type="ARBA" id="ARBA00022827"/>
    </source>
</evidence>
<dbReference type="InterPro" id="IPR016169">
    <property type="entry name" value="FAD-bd_PCMH_sub2"/>
</dbReference>
<dbReference type="Gene3D" id="3.30.465.10">
    <property type="match status" value="1"/>
</dbReference>
<dbReference type="InterPro" id="IPR016164">
    <property type="entry name" value="FAD-linked_Oxase-like_C"/>
</dbReference>
<comment type="caution">
    <text evidence="4">The sequence shown here is derived from an EMBL/GenBank/DDBJ whole genome shotgun (WGS) entry which is preliminary data.</text>
</comment>
<dbReference type="EMBL" id="JACHGW010000002">
    <property type="protein sequence ID" value="MBB6049947.1"/>
    <property type="molecule type" value="Genomic_DNA"/>
</dbReference>
<dbReference type="InterPro" id="IPR016171">
    <property type="entry name" value="Vanillyl_alc_oxidase_C-sub2"/>
</dbReference>
<dbReference type="RefSeq" id="WP_184193976.1">
    <property type="nucleotide sequence ID" value="NZ_JACHGW010000002.1"/>
</dbReference>
<keyword evidence="2" id="KW-0274">FAD</keyword>
<dbReference type="AlphaFoldDB" id="A0A7W9SNM6"/>
<dbReference type="Pfam" id="PF01565">
    <property type="entry name" value="FAD_binding_4"/>
    <property type="match status" value="1"/>
</dbReference>
<dbReference type="PANTHER" id="PTHR11748:SF103">
    <property type="entry name" value="GLYCOLATE OXIDASE SUBUNIT GLCE"/>
    <property type="match status" value="1"/>
</dbReference>
<dbReference type="SUPFAM" id="SSF55103">
    <property type="entry name" value="FAD-linked oxidases, C-terminal domain"/>
    <property type="match status" value="1"/>
</dbReference>
<feature type="domain" description="FAD-binding PCMH-type" evidence="3">
    <location>
        <begin position="7"/>
        <end position="186"/>
    </location>
</feature>
<dbReference type="Gene3D" id="1.10.45.10">
    <property type="entry name" value="Vanillyl-alcohol Oxidase, Chain A, domain 4"/>
    <property type="match status" value="1"/>
</dbReference>
<protein>
    <submittedName>
        <fullName evidence="4">Glycolate oxidase FAD binding subunit</fullName>
    </submittedName>
</protein>
<keyword evidence="5" id="KW-1185">Reference proteome</keyword>
<dbReference type="Proteomes" id="UP000520814">
    <property type="component" value="Unassembled WGS sequence"/>
</dbReference>
<gene>
    <name evidence="4" type="ORF">HNQ39_001738</name>
</gene>
<evidence type="ECO:0000259" key="3">
    <source>
        <dbReference type="PROSITE" id="PS51387"/>
    </source>
</evidence>
<name>A0A7W9SNM6_ARMRO</name>
<evidence type="ECO:0000313" key="4">
    <source>
        <dbReference type="EMBL" id="MBB6049947.1"/>
    </source>
</evidence>
<evidence type="ECO:0000313" key="5">
    <source>
        <dbReference type="Proteomes" id="UP000520814"/>
    </source>
</evidence>
<sequence length="393" mass="41805">MNDADVLGKEADHRVRPQTTAEVQEILRAAQSAGRAVLPWGGGTGQDYGLPPRKADTILDLSGLNRLIAHEYADMTVTVEAGMPLAQLQEQLARHGQFLPLDPPQPEKATIGGILATNASGPLRLGYGTPRDWLIGLSVVDAQGRLVKGGGKVVKNVTGYDLPKLHIGALGTLGVIVEATFKVSPRPETARTLVAQASPASELTPAATRLWRETQPVSLLLHEDHQGRFLVALYHGSAAVTGQAAERGATIAQECRLSAAQSYDGELVPESPVAPVQVRLSTSASEAIPLHDAAVDALAGTGVILDSWLGVGTLTLTWETADERALQGAQKALLLAKTRGVRFALLHGPLALRQNNLETLWFPAPSARVLHERIKEALDPYNVLNPGRFVCGI</sequence>
<dbReference type="SUPFAM" id="SSF56176">
    <property type="entry name" value="FAD-binding/transporter-associated domain-like"/>
    <property type="match status" value="1"/>
</dbReference>
<dbReference type="GO" id="GO:0003824">
    <property type="term" value="F:catalytic activity"/>
    <property type="evidence" value="ECO:0007669"/>
    <property type="project" value="InterPro"/>
</dbReference>
<evidence type="ECO:0000256" key="1">
    <source>
        <dbReference type="ARBA" id="ARBA00022630"/>
    </source>
</evidence>
<proteinExistence type="predicted"/>
<dbReference type="InterPro" id="IPR036318">
    <property type="entry name" value="FAD-bd_PCMH-like_sf"/>
</dbReference>
<dbReference type="PROSITE" id="PS51387">
    <property type="entry name" value="FAD_PCMH"/>
    <property type="match status" value="1"/>
</dbReference>
<dbReference type="InterPro" id="IPR006094">
    <property type="entry name" value="Oxid_FAD_bind_N"/>
</dbReference>
<keyword evidence="1" id="KW-0285">Flavoprotein</keyword>
<dbReference type="GO" id="GO:0071949">
    <property type="term" value="F:FAD binding"/>
    <property type="evidence" value="ECO:0007669"/>
    <property type="project" value="InterPro"/>
</dbReference>
<reference evidence="4 5" key="1">
    <citation type="submission" date="2020-08" db="EMBL/GenBank/DDBJ databases">
        <title>Genomic Encyclopedia of Type Strains, Phase IV (KMG-IV): sequencing the most valuable type-strain genomes for metagenomic binning, comparative biology and taxonomic classification.</title>
        <authorList>
            <person name="Goeker M."/>
        </authorList>
    </citation>
    <scope>NUCLEOTIDE SEQUENCE [LARGE SCALE GENOMIC DNA]</scope>
    <source>
        <strain evidence="4 5">DSM 23562</strain>
    </source>
</reference>